<gene>
    <name evidence="1" type="ORF">V1525DRAFT_381304</name>
</gene>
<evidence type="ECO:0000313" key="2">
    <source>
        <dbReference type="Proteomes" id="UP001433508"/>
    </source>
</evidence>
<accession>A0ACC3SV79</accession>
<comment type="caution">
    <text evidence="1">The sequence shown here is derived from an EMBL/GenBank/DDBJ whole genome shotgun (WGS) entry which is preliminary data.</text>
</comment>
<sequence length="555" mass="62548">MVSTTSSDYSRACDNCHVRKVKCGHSHPCPRCRRLNLECSYNRFRKKKGPPGRRIALLRHNSSTVEEVFNDTDTLIEERINEECKSSPQLPDLSPNIINSSFDSIATVMAGHETLFQQDLLDSILSDYPASSESVPFNDEIRLSKLCLELVEVDSGTMDSLVRSYAKGMSKYYPLVDSTTLLARLRTHENAQNLAFGALVRSICAFVLVQPVFKHDIVLQNKTTLHQRLGLAQTLMDSALAMRNMNPLFAENPNTDSILTSFFLFASFFHLQLPQAAWLRLREAVTMAEILDVQSHYDETVPVEERQKRALLYTMLTVTEHAFAVQRRYTLTKNLLSRLQNFPALHQSHLHAAFGVTKLVSLFGVIKVDILECWNEKCGAHTGSCTKMTRERALDMHRLISEAYHDKTTDVDLLSEAQKADITISQQWLHNRLWNVCHSHGLLNATSVGHREMSFTYAIDIAQETMRISREFTMESLEVHGIGMLGKLNDIASTVVMLLSTYPSLVMARMEDCTLEPSDMEVLNQFIALLATFGGGQHPYLVPLMTAVSCLPQSS</sequence>
<dbReference type="Proteomes" id="UP001433508">
    <property type="component" value="Unassembled WGS sequence"/>
</dbReference>
<proteinExistence type="predicted"/>
<name>A0ACC3SV79_LIPKO</name>
<protein>
    <submittedName>
        <fullName evidence="1">Uncharacterized protein</fullName>
    </submittedName>
</protein>
<reference evidence="2" key="1">
    <citation type="journal article" date="2024" name="Front. Bioeng. Biotechnol.">
        <title>Genome-scale model development and genomic sequencing of the oleaginous clade Lipomyces.</title>
        <authorList>
            <person name="Czajka J.J."/>
            <person name="Han Y."/>
            <person name="Kim J."/>
            <person name="Mondo S.J."/>
            <person name="Hofstad B.A."/>
            <person name="Robles A."/>
            <person name="Haridas S."/>
            <person name="Riley R."/>
            <person name="LaButti K."/>
            <person name="Pangilinan J."/>
            <person name="Andreopoulos W."/>
            <person name="Lipzen A."/>
            <person name="Yan J."/>
            <person name="Wang M."/>
            <person name="Ng V."/>
            <person name="Grigoriev I.V."/>
            <person name="Spatafora J.W."/>
            <person name="Magnuson J.K."/>
            <person name="Baker S.E."/>
            <person name="Pomraning K.R."/>
        </authorList>
    </citation>
    <scope>NUCLEOTIDE SEQUENCE [LARGE SCALE GENOMIC DNA]</scope>
    <source>
        <strain evidence="2">CBS 7786</strain>
    </source>
</reference>
<dbReference type="EMBL" id="MU971411">
    <property type="protein sequence ID" value="KAK9235573.1"/>
    <property type="molecule type" value="Genomic_DNA"/>
</dbReference>
<evidence type="ECO:0000313" key="1">
    <source>
        <dbReference type="EMBL" id="KAK9235573.1"/>
    </source>
</evidence>
<keyword evidence="2" id="KW-1185">Reference proteome</keyword>
<organism evidence="1 2">
    <name type="scientific">Lipomyces kononenkoae</name>
    <name type="common">Yeast</name>
    <dbReference type="NCBI Taxonomy" id="34357"/>
    <lineage>
        <taxon>Eukaryota</taxon>
        <taxon>Fungi</taxon>
        <taxon>Dikarya</taxon>
        <taxon>Ascomycota</taxon>
        <taxon>Saccharomycotina</taxon>
        <taxon>Lipomycetes</taxon>
        <taxon>Lipomycetales</taxon>
        <taxon>Lipomycetaceae</taxon>
        <taxon>Lipomyces</taxon>
    </lineage>
</organism>